<dbReference type="PANTHER" id="PTHR21342">
    <property type="entry name" value="PHOSPHOPANTETHEINE ADENYLYLTRANSFERASE"/>
    <property type="match status" value="1"/>
</dbReference>
<comment type="similarity">
    <text evidence="9">Belongs to the bacterial CoaD family.</text>
</comment>
<evidence type="ECO:0000256" key="3">
    <source>
        <dbReference type="ARBA" id="ARBA00022695"/>
    </source>
</evidence>
<dbReference type="RefSeq" id="WP_018939163.1">
    <property type="nucleotide sequence ID" value="NZ_CP011367.1"/>
</dbReference>
<keyword evidence="12" id="KW-1185">Reference proteome</keyword>
<feature type="binding site" evidence="9">
    <location>
        <position position="99"/>
    </location>
    <ligand>
        <name>ATP</name>
        <dbReference type="ChEBI" id="CHEBI:30616"/>
    </ligand>
</feature>
<comment type="function">
    <text evidence="9">Reversibly transfers an adenylyl group from ATP to 4'-phosphopantetheine, yielding dephospho-CoA (dPCoA) and pyrophosphate.</text>
</comment>
<dbReference type="EMBL" id="CP011367">
    <property type="protein sequence ID" value="AKJ96251.1"/>
    <property type="molecule type" value="Genomic_DNA"/>
</dbReference>
<feature type="binding site" evidence="9">
    <location>
        <begin position="89"/>
        <end position="91"/>
    </location>
    <ligand>
        <name>ATP</name>
        <dbReference type="ChEBI" id="CHEBI:30616"/>
    </ligand>
</feature>
<dbReference type="OrthoDB" id="9806661at2"/>
<dbReference type="PANTHER" id="PTHR21342:SF1">
    <property type="entry name" value="PHOSPHOPANTETHEINE ADENYLYLTRANSFERASE"/>
    <property type="match status" value="1"/>
</dbReference>
<comment type="subcellular location">
    <subcellularLocation>
        <location evidence="9">Cytoplasm</location>
    </subcellularLocation>
</comment>
<feature type="domain" description="Cytidyltransferase-like" evidence="10">
    <location>
        <begin position="6"/>
        <end position="134"/>
    </location>
</feature>
<protein>
    <recommendedName>
        <fullName evidence="9">Phosphopantetheine adenylyltransferase</fullName>
        <ecNumber evidence="9">2.7.7.3</ecNumber>
    </recommendedName>
    <alternativeName>
        <fullName evidence="9">Dephospho-CoA pyrophosphorylase</fullName>
    </alternativeName>
    <alternativeName>
        <fullName evidence="9">Pantetheine-phosphate adenylyltransferase</fullName>
        <shortName evidence="9">PPAT</shortName>
    </alternativeName>
</protein>
<feature type="binding site" evidence="9">
    <location>
        <position position="88"/>
    </location>
    <ligand>
        <name>substrate</name>
    </ligand>
</feature>
<evidence type="ECO:0000256" key="8">
    <source>
        <dbReference type="ARBA" id="ARBA00029346"/>
    </source>
</evidence>
<evidence type="ECO:0000256" key="2">
    <source>
        <dbReference type="ARBA" id="ARBA00022679"/>
    </source>
</evidence>
<evidence type="ECO:0000259" key="10">
    <source>
        <dbReference type="Pfam" id="PF01467"/>
    </source>
</evidence>
<dbReference type="Gene3D" id="3.40.50.620">
    <property type="entry name" value="HUPs"/>
    <property type="match status" value="1"/>
</dbReference>
<dbReference type="InterPro" id="IPR001980">
    <property type="entry name" value="PPAT"/>
</dbReference>
<gene>
    <name evidence="9" type="primary">coaD</name>
    <name evidence="11" type="ORF">TVD_13175</name>
</gene>
<feature type="binding site" evidence="9">
    <location>
        <position position="42"/>
    </location>
    <ligand>
        <name>substrate</name>
    </ligand>
</feature>
<evidence type="ECO:0000313" key="11">
    <source>
        <dbReference type="EMBL" id="AKJ96251.1"/>
    </source>
</evidence>
<keyword evidence="2 9" id="KW-0808">Transferase</keyword>
<evidence type="ECO:0000256" key="1">
    <source>
        <dbReference type="ARBA" id="ARBA00022490"/>
    </source>
</evidence>
<dbReference type="STRING" id="106634.TVD_13175"/>
<comment type="cofactor">
    <cofactor evidence="9">
        <name>Mg(2+)</name>
        <dbReference type="ChEBI" id="CHEBI:18420"/>
    </cofactor>
</comment>
<comment type="pathway">
    <text evidence="9">Cofactor biosynthesis; coenzyme A biosynthesis; CoA from (R)-pantothenate: step 4/5.</text>
</comment>
<sequence length="162" mass="17407">MSVTAIYPGTFDPITHGHTDIVRRAARLFDRVVVAVAASPNKGPAFPLGTRVALAEQAVGDIPGVEVQGFDVLLAHFVHAQQANVILRGLRAVSDFEHEFQLAAMNRQLAPEVETLFLTPAEEYSFVSSSLVREIARLGGDVSKFVSPGVARMLAEQNGAAR</sequence>
<dbReference type="HAMAP" id="MF_00151">
    <property type="entry name" value="PPAT_bact"/>
    <property type="match status" value="1"/>
</dbReference>
<feature type="binding site" evidence="9">
    <location>
        <position position="10"/>
    </location>
    <ligand>
        <name>substrate</name>
    </ligand>
</feature>
<keyword evidence="1 9" id="KW-0963">Cytoplasm</keyword>
<evidence type="ECO:0000256" key="9">
    <source>
        <dbReference type="HAMAP-Rule" id="MF_00151"/>
    </source>
</evidence>
<keyword evidence="5 9" id="KW-0067">ATP-binding</keyword>
<dbReference type="SUPFAM" id="SSF52374">
    <property type="entry name" value="Nucleotidylyl transferase"/>
    <property type="match status" value="1"/>
</dbReference>
<dbReference type="PRINTS" id="PR01020">
    <property type="entry name" value="LPSBIOSNTHSS"/>
</dbReference>
<keyword evidence="4 9" id="KW-0547">Nucleotide-binding</keyword>
<evidence type="ECO:0000313" key="12">
    <source>
        <dbReference type="Proteomes" id="UP000064201"/>
    </source>
</evidence>
<dbReference type="InterPro" id="IPR014729">
    <property type="entry name" value="Rossmann-like_a/b/a_fold"/>
</dbReference>
<evidence type="ECO:0000256" key="6">
    <source>
        <dbReference type="ARBA" id="ARBA00022842"/>
    </source>
</evidence>
<accession>A0A0G3GBQ0</accession>
<dbReference type="Pfam" id="PF01467">
    <property type="entry name" value="CTP_transf_like"/>
    <property type="match status" value="1"/>
</dbReference>
<feature type="binding site" evidence="9">
    <location>
        <position position="18"/>
    </location>
    <ligand>
        <name>ATP</name>
        <dbReference type="ChEBI" id="CHEBI:30616"/>
    </ligand>
</feature>
<dbReference type="NCBIfam" id="TIGR01510">
    <property type="entry name" value="coaD_prev_kdtB"/>
    <property type="match status" value="1"/>
</dbReference>
<reference evidence="11 12" key="1">
    <citation type="submission" date="2015-04" db="EMBL/GenBank/DDBJ databases">
        <title>Complete Sequence for the Genome of the Thioalkalivibrio versutus D301.</title>
        <authorList>
            <person name="Mu T."/>
            <person name="Zhou J."/>
            <person name="Xu X."/>
        </authorList>
    </citation>
    <scope>NUCLEOTIDE SEQUENCE [LARGE SCALE GENOMIC DNA]</scope>
    <source>
        <strain evidence="11 12">D301</strain>
    </source>
</reference>
<dbReference type="PATRIC" id="fig|106634.4.peg.2688"/>
<dbReference type="GO" id="GO:0005524">
    <property type="term" value="F:ATP binding"/>
    <property type="evidence" value="ECO:0007669"/>
    <property type="project" value="UniProtKB-KW"/>
</dbReference>
<comment type="subunit">
    <text evidence="9">Homohexamer.</text>
</comment>
<dbReference type="GO" id="GO:0005737">
    <property type="term" value="C:cytoplasm"/>
    <property type="evidence" value="ECO:0007669"/>
    <property type="project" value="UniProtKB-SubCell"/>
</dbReference>
<feature type="binding site" evidence="9">
    <location>
        <begin position="124"/>
        <end position="130"/>
    </location>
    <ligand>
        <name>ATP</name>
        <dbReference type="ChEBI" id="CHEBI:30616"/>
    </ligand>
</feature>
<feature type="binding site" evidence="9">
    <location>
        <begin position="10"/>
        <end position="11"/>
    </location>
    <ligand>
        <name>ATP</name>
        <dbReference type="ChEBI" id="CHEBI:30616"/>
    </ligand>
</feature>
<dbReference type="EC" id="2.7.7.3" evidence="9"/>
<feature type="binding site" evidence="9">
    <location>
        <position position="74"/>
    </location>
    <ligand>
        <name>substrate</name>
    </ligand>
</feature>
<evidence type="ECO:0000256" key="5">
    <source>
        <dbReference type="ARBA" id="ARBA00022840"/>
    </source>
</evidence>
<keyword evidence="6 9" id="KW-0460">Magnesium</keyword>
<dbReference type="KEGG" id="tvr:TVD_13175"/>
<dbReference type="NCBIfam" id="TIGR00125">
    <property type="entry name" value="cyt_tran_rel"/>
    <property type="match status" value="1"/>
</dbReference>
<name>A0A0G3GBQ0_9GAMM</name>
<comment type="catalytic activity">
    <reaction evidence="8 9">
        <text>(R)-4'-phosphopantetheine + ATP + H(+) = 3'-dephospho-CoA + diphosphate</text>
        <dbReference type="Rhea" id="RHEA:19801"/>
        <dbReference type="ChEBI" id="CHEBI:15378"/>
        <dbReference type="ChEBI" id="CHEBI:30616"/>
        <dbReference type="ChEBI" id="CHEBI:33019"/>
        <dbReference type="ChEBI" id="CHEBI:57328"/>
        <dbReference type="ChEBI" id="CHEBI:61723"/>
        <dbReference type="EC" id="2.7.7.3"/>
    </reaction>
</comment>
<proteinExistence type="inferred from homology"/>
<evidence type="ECO:0000256" key="7">
    <source>
        <dbReference type="ARBA" id="ARBA00022993"/>
    </source>
</evidence>
<dbReference type="GO" id="GO:0004595">
    <property type="term" value="F:pantetheine-phosphate adenylyltransferase activity"/>
    <property type="evidence" value="ECO:0007669"/>
    <property type="project" value="UniProtKB-UniRule"/>
</dbReference>
<feature type="site" description="Transition state stabilizer" evidence="9">
    <location>
        <position position="18"/>
    </location>
</feature>
<dbReference type="UniPathway" id="UPA00241">
    <property type="reaction ID" value="UER00355"/>
</dbReference>
<dbReference type="Proteomes" id="UP000064201">
    <property type="component" value="Chromosome"/>
</dbReference>
<keyword evidence="3 9" id="KW-0548">Nucleotidyltransferase</keyword>
<dbReference type="InterPro" id="IPR004821">
    <property type="entry name" value="Cyt_trans-like"/>
</dbReference>
<keyword evidence="7 9" id="KW-0173">Coenzyme A biosynthesis</keyword>
<dbReference type="AlphaFoldDB" id="A0A0G3GBQ0"/>
<dbReference type="GO" id="GO:0015937">
    <property type="term" value="P:coenzyme A biosynthetic process"/>
    <property type="evidence" value="ECO:0007669"/>
    <property type="project" value="UniProtKB-UniRule"/>
</dbReference>
<organism evidence="11 12">
    <name type="scientific">Thioalkalivibrio versutus</name>
    <dbReference type="NCBI Taxonomy" id="106634"/>
    <lineage>
        <taxon>Bacteria</taxon>
        <taxon>Pseudomonadati</taxon>
        <taxon>Pseudomonadota</taxon>
        <taxon>Gammaproteobacteria</taxon>
        <taxon>Chromatiales</taxon>
        <taxon>Ectothiorhodospiraceae</taxon>
        <taxon>Thioalkalivibrio</taxon>
    </lineage>
</organism>
<evidence type="ECO:0000256" key="4">
    <source>
        <dbReference type="ARBA" id="ARBA00022741"/>
    </source>
</evidence>
<dbReference type="CDD" id="cd02163">
    <property type="entry name" value="PPAT"/>
    <property type="match status" value="1"/>
</dbReference>